<feature type="transmembrane region" description="Helical" evidence="1">
    <location>
        <begin position="52"/>
        <end position="70"/>
    </location>
</feature>
<organism evidence="2 3">
    <name type="scientific">Skermanella aerolata</name>
    <dbReference type="NCBI Taxonomy" id="393310"/>
    <lineage>
        <taxon>Bacteria</taxon>
        <taxon>Pseudomonadati</taxon>
        <taxon>Pseudomonadota</taxon>
        <taxon>Alphaproteobacteria</taxon>
        <taxon>Rhodospirillales</taxon>
        <taxon>Azospirillaceae</taxon>
        <taxon>Skermanella</taxon>
    </lineage>
</organism>
<evidence type="ECO:0000313" key="2">
    <source>
        <dbReference type="EMBL" id="GEO36630.1"/>
    </source>
</evidence>
<keyword evidence="1" id="KW-0812">Transmembrane</keyword>
<gene>
    <name evidence="2" type="ORF">SAE02_07780</name>
</gene>
<reference evidence="2 3" key="1">
    <citation type="submission" date="2019-07" db="EMBL/GenBank/DDBJ databases">
        <title>Whole genome shotgun sequence of Skermanella aerolata NBRC 106429.</title>
        <authorList>
            <person name="Hosoyama A."/>
            <person name="Uohara A."/>
            <person name="Ohji S."/>
            <person name="Ichikawa N."/>
        </authorList>
    </citation>
    <scope>NUCLEOTIDE SEQUENCE [LARGE SCALE GENOMIC DNA]</scope>
    <source>
        <strain evidence="2 3">NBRC 106429</strain>
    </source>
</reference>
<evidence type="ECO:0000313" key="3">
    <source>
        <dbReference type="Proteomes" id="UP000321523"/>
    </source>
</evidence>
<dbReference type="EMBL" id="BJYZ01000003">
    <property type="protein sequence ID" value="GEO36630.1"/>
    <property type="molecule type" value="Genomic_DNA"/>
</dbReference>
<dbReference type="RefSeq" id="WP_044426299.1">
    <property type="nucleotide sequence ID" value="NZ_BJYZ01000003.1"/>
</dbReference>
<dbReference type="AlphaFoldDB" id="A0A512DKB3"/>
<keyword evidence="1" id="KW-1133">Transmembrane helix</keyword>
<protein>
    <submittedName>
        <fullName evidence="2">Uncharacterized protein</fullName>
    </submittedName>
</protein>
<dbReference type="Proteomes" id="UP000321523">
    <property type="component" value="Unassembled WGS sequence"/>
</dbReference>
<dbReference type="OrthoDB" id="7361075at2"/>
<comment type="caution">
    <text evidence="2">The sequence shown here is derived from an EMBL/GenBank/DDBJ whole genome shotgun (WGS) entry which is preliminary data.</text>
</comment>
<keyword evidence="1" id="KW-0472">Membrane</keyword>
<sequence>MKTSGLLLSCVGFAGLIVATAIEIGMGSGLLRAINYGFATEIVGGLMDHRTAIVLVSGFAFVAGAILYGFSVTEAALARMTAMIGEAIDAPDTCPAMPLLLDRPAAAANSSLPAPVDLSALRPAAGVRMTASENPVELTAMREGGARGA</sequence>
<keyword evidence="3" id="KW-1185">Reference proteome</keyword>
<evidence type="ECO:0000256" key="1">
    <source>
        <dbReference type="SAM" id="Phobius"/>
    </source>
</evidence>
<name>A0A512DKB3_9PROT</name>
<accession>A0A512DKB3</accession>
<proteinExistence type="predicted"/>